<accession>A0ABS6AVD2</accession>
<evidence type="ECO:0000313" key="8">
    <source>
        <dbReference type="Proteomes" id="UP000733379"/>
    </source>
</evidence>
<dbReference type="NCBIfam" id="TIGR00536">
    <property type="entry name" value="hemK_fam"/>
    <property type="match status" value="1"/>
</dbReference>
<feature type="domain" description="Methyltransferase small" evidence="6">
    <location>
        <begin position="93"/>
        <end position="177"/>
    </location>
</feature>
<evidence type="ECO:0000256" key="5">
    <source>
        <dbReference type="ARBA" id="ARBA00048391"/>
    </source>
</evidence>
<evidence type="ECO:0000256" key="4">
    <source>
        <dbReference type="ARBA" id="ARBA00022691"/>
    </source>
</evidence>
<keyword evidence="2" id="KW-0489">Methyltransferase</keyword>
<dbReference type="InterPro" id="IPR022446">
    <property type="entry name" value="MeTrfrase_put"/>
</dbReference>
<dbReference type="SUPFAM" id="SSF53335">
    <property type="entry name" value="S-adenosyl-L-methionine-dependent methyltransferases"/>
    <property type="match status" value="1"/>
</dbReference>
<dbReference type="PANTHER" id="PTHR18895">
    <property type="entry name" value="HEMK METHYLTRANSFERASE"/>
    <property type="match status" value="1"/>
</dbReference>
<protein>
    <recommendedName>
        <fullName evidence="1">peptide chain release factor N(5)-glutamine methyltransferase</fullName>
        <ecNumber evidence="1">2.1.1.297</ecNumber>
    </recommendedName>
</protein>
<dbReference type="InterPro" id="IPR029063">
    <property type="entry name" value="SAM-dependent_MTases_sf"/>
</dbReference>
<dbReference type="Gene3D" id="3.40.50.150">
    <property type="entry name" value="Vaccinia Virus protein VP39"/>
    <property type="match status" value="1"/>
</dbReference>
<dbReference type="PANTHER" id="PTHR18895:SF74">
    <property type="entry name" value="MTRF1L RELEASE FACTOR GLUTAMINE METHYLTRANSFERASE"/>
    <property type="match status" value="1"/>
</dbReference>
<dbReference type="InterPro" id="IPR050320">
    <property type="entry name" value="N5-glutamine_MTase"/>
</dbReference>
<reference evidence="7 8" key="1">
    <citation type="submission" date="2021-06" db="EMBL/GenBank/DDBJ databases">
        <title>Actinomycetes sequencing.</title>
        <authorList>
            <person name="Shan Q."/>
        </authorList>
    </citation>
    <scope>NUCLEOTIDE SEQUENCE [LARGE SCALE GENOMIC DNA]</scope>
    <source>
        <strain evidence="7 8">NEAU-G5</strain>
    </source>
</reference>
<keyword evidence="4" id="KW-0949">S-adenosyl-L-methionine</keyword>
<evidence type="ECO:0000256" key="3">
    <source>
        <dbReference type="ARBA" id="ARBA00022679"/>
    </source>
</evidence>
<proteinExistence type="predicted"/>
<evidence type="ECO:0000259" key="6">
    <source>
        <dbReference type="Pfam" id="PF05175"/>
    </source>
</evidence>
<dbReference type="EC" id="2.1.1.297" evidence="1"/>
<keyword evidence="3" id="KW-0808">Transferase</keyword>
<dbReference type="Proteomes" id="UP000733379">
    <property type="component" value="Unassembled WGS sequence"/>
</dbReference>
<dbReference type="NCBIfam" id="TIGR03704">
    <property type="entry name" value="PrmC_rel_meth"/>
    <property type="match status" value="1"/>
</dbReference>
<comment type="caution">
    <text evidence="7">The sequence shown here is derived from an EMBL/GenBank/DDBJ whole genome shotgun (WGS) entry which is preliminary data.</text>
</comment>
<sequence length="283" mass="29032">MTTADNGALVARLRAAGCVFAEQEADLLTDAASSAAELEALVTQRVSGTPLEYLLGWTEFRGLRVAVRPGVFVPRQRTGFLVERAVSHALGQESGTARVVLDMCCGCGALGLAVATELSAAGIPVELAASDVEPAAVACARDNLAPLGAAVYQGDLFAPLPADLAGRVDLLLANVPYVPTAGIAEMPPEARDHEPRTALDGGADGLDVFRRVAAAAPRWLAPGGALLVEASRAQVPLATEILAHQGLTPVVAESEELYATVVLGISPPPGAPPQGAPTTELPR</sequence>
<dbReference type="RefSeq" id="WP_215916898.1">
    <property type="nucleotide sequence ID" value="NZ_JAHKNI010000003.1"/>
</dbReference>
<dbReference type="InterPro" id="IPR007848">
    <property type="entry name" value="Small_mtfrase_dom"/>
</dbReference>
<dbReference type="InterPro" id="IPR004556">
    <property type="entry name" value="HemK-like"/>
</dbReference>
<comment type="catalytic activity">
    <reaction evidence="5">
        <text>L-glutaminyl-[peptide chain release factor] + S-adenosyl-L-methionine = N(5)-methyl-L-glutaminyl-[peptide chain release factor] + S-adenosyl-L-homocysteine + H(+)</text>
        <dbReference type="Rhea" id="RHEA:42896"/>
        <dbReference type="Rhea" id="RHEA-COMP:10271"/>
        <dbReference type="Rhea" id="RHEA-COMP:10272"/>
        <dbReference type="ChEBI" id="CHEBI:15378"/>
        <dbReference type="ChEBI" id="CHEBI:30011"/>
        <dbReference type="ChEBI" id="CHEBI:57856"/>
        <dbReference type="ChEBI" id="CHEBI:59789"/>
        <dbReference type="ChEBI" id="CHEBI:61891"/>
        <dbReference type="EC" id="2.1.1.297"/>
    </reaction>
</comment>
<gene>
    <name evidence="7" type="ORF">KO481_10690</name>
</gene>
<dbReference type="Gene3D" id="1.10.8.10">
    <property type="entry name" value="DNA helicase RuvA subunit, C-terminal domain"/>
    <property type="match status" value="1"/>
</dbReference>
<organism evidence="7 8">
    <name type="scientific">Nocardia albiluteola</name>
    <dbReference type="NCBI Taxonomy" id="2842303"/>
    <lineage>
        <taxon>Bacteria</taxon>
        <taxon>Bacillati</taxon>
        <taxon>Actinomycetota</taxon>
        <taxon>Actinomycetes</taxon>
        <taxon>Mycobacteriales</taxon>
        <taxon>Nocardiaceae</taxon>
        <taxon>Nocardia</taxon>
    </lineage>
</organism>
<evidence type="ECO:0000256" key="2">
    <source>
        <dbReference type="ARBA" id="ARBA00022603"/>
    </source>
</evidence>
<evidence type="ECO:0000256" key="1">
    <source>
        <dbReference type="ARBA" id="ARBA00012771"/>
    </source>
</evidence>
<evidence type="ECO:0000313" key="7">
    <source>
        <dbReference type="EMBL" id="MBU3061989.1"/>
    </source>
</evidence>
<keyword evidence="8" id="KW-1185">Reference proteome</keyword>
<dbReference type="EMBL" id="JAHKNI010000003">
    <property type="protein sequence ID" value="MBU3061989.1"/>
    <property type="molecule type" value="Genomic_DNA"/>
</dbReference>
<dbReference type="Pfam" id="PF05175">
    <property type="entry name" value="MTS"/>
    <property type="match status" value="1"/>
</dbReference>
<name>A0ABS6AVD2_9NOCA</name>